<protein>
    <submittedName>
        <fullName evidence="1">YpbS family protein</fullName>
    </submittedName>
</protein>
<evidence type="ECO:0000313" key="2">
    <source>
        <dbReference type="EMBL" id="SDH04747.1"/>
    </source>
</evidence>
<dbReference type="Proteomes" id="UP000826616">
    <property type="component" value="Chromosome"/>
</dbReference>
<reference evidence="2 3" key="1">
    <citation type="submission" date="2016-10" db="EMBL/GenBank/DDBJ databases">
        <authorList>
            <person name="de Groot N.N."/>
        </authorList>
    </citation>
    <scope>NUCLEOTIDE SEQUENCE [LARGE SCALE GENOMIC DNA]</scope>
    <source>
        <strain evidence="2 3">L 420-91</strain>
    </source>
</reference>
<dbReference type="RefSeq" id="WP_057898047.1">
    <property type="nucleotide sequence ID" value="NZ_CP080764.1"/>
</dbReference>
<name>A0A1G7Z807_ANETH</name>
<dbReference type="OrthoDB" id="2679622at2"/>
<evidence type="ECO:0000313" key="3">
    <source>
        <dbReference type="Proteomes" id="UP000198956"/>
    </source>
</evidence>
<gene>
    <name evidence="1" type="ORF">K3F53_13695</name>
    <name evidence="2" type="ORF">SAMN04489735_100987</name>
</gene>
<proteinExistence type="predicted"/>
<evidence type="ECO:0000313" key="1">
    <source>
        <dbReference type="EMBL" id="QYY41936.1"/>
    </source>
</evidence>
<dbReference type="EMBL" id="CP080764">
    <property type="protein sequence ID" value="QYY41936.1"/>
    <property type="molecule type" value="Genomic_DNA"/>
</dbReference>
<organism evidence="2 3">
    <name type="scientific">Aneurinibacillus thermoaerophilus</name>
    <dbReference type="NCBI Taxonomy" id="143495"/>
    <lineage>
        <taxon>Bacteria</taxon>
        <taxon>Bacillati</taxon>
        <taxon>Bacillota</taxon>
        <taxon>Bacilli</taxon>
        <taxon>Bacillales</taxon>
        <taxon>Paenibacillaceae</taxon>
        <taxon>Aneurinibacillus group</taxon>
        <taxon>Aneurinibacillus</taxon>
    </lineage>
</organism>
<evidence type="ECO:0000313" key="4">
    <source>
        <dbReference type="Proteomes" id="UP000826616"/>
    </source>
</evidence>
<dbReference type="InterPro" id="IPR019688">
    <property type="entry name" value="DUF2533"/>
</dbReference>
<accession>A0A1G7Z807</accession>
<dbReference type="GeneID" id="97142431"/>
<keyword evidence="4" id="KW-1185">Reference proteome</keyword>
<sequence>MGVHHAISAHSARQAEYITLYRKLDAVREMWIEKAVEQCKNGEKISVEEINNITQQINQLAQRYHLPPRKLVTEEMVQNICK</sequence>
<dbReference type="Proteomes" id="UP000198956">
    <property type="component" value="Unassembled WGS sequence"/>
</dbReference>
<dbReference type="EMBL" id="FNDE01000009">
    <property type="protein sequence ID" value="SDH04747.1"/>
    <property type="molecule type" value="Genomic_DNA"/>
</dbReference>
<dbReference type="AlphaFoldDB" id="A0A1G7Z807"/>
<dbReference type="Pfam" id="PF10752">
    <property type="entry name" value="DUF2533"/>
    <property type="match status" value="1"/>
</dbReference>
<reference evidence="1 4" key="2">
    <citation type="submission" date="2021-08" db="EMBL/GenBank/DDBJ databases">
        <title>Complete genome sequence of the strain Aneurinibacillus thermoaerophilus CCM 8960.</title>
        <authorList>
            <person name="Musilova J."/>
            <person name="Kourilova X."/>
            <person name="Pernicova I."/>
            <person name="Bezdicek M."/>
            <person name="Lengerova M."/>
            <person name="Obruca S."/>
            <person name="Sedlar K."/>
        </authorList>
    </citation>
    <scope>NUCLEOTIDE SEQUENCE [LARGE SCALE GENOMIC DNA]</scope>
    <source>
        <strain evidence="1 4">CCM 8960</strain>
    </source>
</reference>